<organism evidence="2 3">
    <name type="scientific">Halalkalibacter okhensis</name>
    <dbReference type="NCBI Taxonomy" id="333138"/>
    <lineage>
        <taxon>Bacteria</taxon>
        <taxon>Bacillati</taxon>
        <taxon>Bacillota</taxon>
        <taxon>Bacilli</taxon>
        <taxon>Bacillales</taxon>
        <taxon>Bacillaceae</taxon>
        <taxon>Halalkalibacter</taxon>
    </lineage>
</organism>
<comment type="caution">
    <text evidence="2">The sequence shown here is derived from an EMBL/GenBank/DDBJ whole genome shotgun (WGS) entry which is preliminary data.</text>
</comment>
<protein>
    <recommendedName>
        <fullName evidence="1">DUF5643 domain-containing protein</fullName>
    </recommendedName>
</protein>
<dbReference type="EMBL" id="JRJU01000014">
    <property type="protein sequence ID" value="KHF39925.1"/>
    <property type="molecule type" value="Genomic_DNA"/>
</dbReference>
<proteinExistence type="predicted"/>
<feature type="domain" description="DUF5643" evidence="1">
    <location>
        <begin position="2"/>
        <end position="108"/>
    </location>
</feature>
<dbReference type="STRING" id="333138.LQ50_12775"/>
<sequence>MYSINLAKETSGLTMHYETISFFPTSTELALQHDIPEDKYEKYASQIIQYQVMDDKGRVLQPISGGGGGGGAVNGIITGHYKHYFEPLDDIPLYVTIKPYALERSTNSPEKVRAKWDGTETMLSQGDIGQLSILDAKEENGVITFRVETKGQNANEQASTFWLEDEEGTMFERVEFASRIEGSINQYQSSFKIPSNQNDIYVTTIKMNSLNYYEDLQVRIKLE</sequence>
<name>A0A0B0IF68_9BACI</name>
<dbReference type="InterPro" id="IPR040680">
    <property type="entry name" value="DUF5643"/>
</dbReference>
<evidence type="ECO:0000259" key="1">
    <source>
        <dbReference type="Pfam" id="PF18705"/>
    </source>
</evidence>
<gene>
    <name evidence="2" type="ORF">LQ50_12775</name>
</gene>
<reference evidence="2 3" key="1">
    <citation type="submission" date="2014-09" db="EMBL/GenBank/DDBJ databases">
        <title>Genome sequencing and annotation of Bacillus Okhensis strain Kh10-101T.</title>
        <authorList>
            <person name="Prakash J.S."/>
        </authorList>
    </citation>
    <scope>NUCLEOTIDE SEQUENCE [LARGE SCALE GENOMIC DNA]</scope>
    <source>
        <strain evidence="3">Kh10-101T</strain>
    </source>
</reference>
<dbReference type="OrthoDB" id="2541898at2"/>
<dbReference type="AlphaFoldDB" id="A0A0B0IF68"/>
<keyword evidence="3" id="KW-1185">Reference proteome</keyword>
<dbReference type="RefSeq" id="WP_034629457.1">
    <property type="nucleotide sequence ID" value="NZ_JRJU01000014.1"/>
</dbReference>
<dbReference type="Proteomes" id="UP000030832">
    <property type="component" value="Unassembled WGS sequence"/>
</dbReference>
<accession>A0A0B0IF68</accession>
<evidence type="ECO:0000313" key="3">
    <source>
        <dbReference type="Proteomes" id="UP000030832"/>
    </source>
</evidence>
<dbReference type="Gene3D" id="2.60.40.1640">
    <property type="entry name" value="Conserved domain protein"/>
    <property type="match status" value="1"/>
</dbReference>
<dbReference type="eggNOG" id="ENOG502ZCEG">
    <property type="taxonomic scope" value="Bacteria"/>
</dbReference>
<dbReference type="Pfam" id="PF18705">
    <property type="entry name" value="DUF5643"/>
    <property type="match status" value="1"/>
</dbReference>
<evidence type="ECO:0000313" key="2">
    <source>
        <dbReference type="EMBL" id="KHF39925.1"/>
    </source>
</evidence>